<dbReference type="RefSeq" id="WP_124844943.1">
    <property type="nucleotide sequence ID" value="NZ_RQZG01000010.1"/>
</dbReference>
<name>A0A3P1T7Z2_9ACTN</name>
<evidence type="ECO:0000313" key="3">
    <source>
        <dbReference type="Proteomes" id="UP000280819"/>
    </source>
</evidence>
<dbReference type="GO" id="GO:0006355">
    <property type="term" value="P:regulation of DNA-templated transcription"/>
    <property type="evidence" value="ECO:0007669"/>
    <property type="project" value="InterPro"/>
</dbReference>
<accession>A0A3P1T7Z2</accession>
<dbReference type="Proteomes" id="UP000280819">
    <property type="component" value="Unassembled WGS sequence"/>
</dbReference>
<gene>
    <name evidence="2" type="ORF">EII34_09605</name>
</gene>
<protein>
    <submittedName>
        <fullName evidence="2">CopG family transcriptional regulator</fullName>
    </submittedName>
</protein>
<dbReference type="InterPro" id="IPR002145">
    <property type="entry name" value="CopG"/>
</dbReference>
<evidence type="ECO:0000313" key="2">
    <source>
        <dbReference type="EMBL" id="RRD04553.1"/>
    </source>
</evidence>
<dbReference type="AlphaFoldDB" id="A0A3P1T7Z2"/>
<dbReference type="OrthoDB" id="4560449at2"/>
<dbReference type="Pfam" id="PF01402">
    <property type="entry name" value="RHH_1"/>
    <property type="match status" value="1"/>
</dbReference>
<evidence type="ECO:0000259" key="1">
    <source>
        <dbReference type="Pfam" id="PF01402"/>
    </source>
</evidence>
<proteinExistence type="predicted"/>
<dbReference type="EMBL" id="RQZG01000010">
    <property type="protein sequence ID" value="RRD04553.1"/>
    <property type="molecule type" value="Genomic_DNA"/>
</dbReference>
<comment type="caution">
    <text evidence="2">The sequence shown here is derived from an EMBL/GenBank/DDBJ whole genome shotgun (WGS) entry which is preliminary data.</text>
</comment>
<reference evidence="2 3" key="1">
    <citation type="submission" date="2018-11" db="EMBL/GenBank/DDBJ databases">
        <title>Genomes From Bacteria Associated with the Canine Oral Cavity: a Test Case for Automated Genome-Based Taxonomic Assignment.</title>
        <authorList>
            <person name="Coil D.A."/>
            <person name="Jospin G."/>
            <person name="Darling A.E."/>
            <person name="Wallis C."/>
            <person name="Davis I.J."/>
            <person name="Harris S."/>
            <person name="Eisen J.A."/>
            <person name="Holcombe L.J."/>
            <person name="O'Flynn C."/>
        </authorList>
    </citation>
    <scope>NUCLEOTIDE SEQUENCE [LARGE SCALE GENOMIC DNA]</scope>
    <source>
        <strain evidence="2 3">OH887_COT-365</strain>
    </source>
</reference>
<feature type="domain" description="Ribbon-helix-helix protein CopG" evidence="1">
    <location>
        <begin position="1"/>
        <end position="36"/>
    </location>
</feature>
<sequence>MRTTVRLDPEVAAAVEHMRAQRHIGLGEAVNELARAGLSHKKQTTRFEQRTADVGLKGDVTNIADTTGIATDPPRWQPPL</sequence>
<organism evidence="2 3">
    <name type="scientific">Arachnia propionica</name>
    <dbReference type="NCBI Taxonomy" id="1750"/>
    <lineage>
        <taxon>Bacteria</taxon>
        <taxon>Bacillati</taxon>
        <taxon>Actinomycetota</taxon>
        <taxon>Actinomycetes</taxon>
        <taxon>Propionibacteriales</taxon>
        <taxon>Propionibacteriaceae</taxon>
        <taxon>Arachnia</taxon>
    </lineage>
</organism>